<name>A0A484N270_9ASTE</name>
<sequence length="80" mass="9136">MAAVPRIFRCPFSTADLFDSAFQFSRPSIPDKNQRSGRGQPLRHARLECLFDFQALHGCEVVPHCQSDRFASARWVVEVK</sequence>
<dbReference type="AlphaFoldDB" id="A0A484N270"/>
<dbReference type="EMBL" id="OOIL02005599">
    <property type="protein sequence ID" value="VFQ95395.1"/>
    <property type="molecule type" value="Genomic_DNA"/>
</dbReference>
<organism evidence="1 2">
    <name type="scientific">Cuscuta campestris</name>
    <dbReference type="NCBI Taxonomy" id="132261"/>
    <lineage>
        <taxon>Eukaryota</taxon>
        <taxon>Viridiplantae</taxon>
        <taxon>Streptophyta</taxon>
        <taxon>Embryophyta</taxon>
        <taxon>Tracheophyta</taxon>
        <taxon>Spermatophyta</taxon>
        <taxon>Magnoliopsida</taxon>
        <taxon>eudicotyledons</taxon>
        <taxon>Gunneridae</taxon>
        <taxon>Pentapetalae</taxon>
        <taxon>asterids</taxon>
        <taxon>lamiids</taxon>
        <taxon>Solanales</taxon>
        <taxon>Convolvulaceae</taxon>
        <taxon>Cuscuteae</taxon>
        <taxon>Cuscuta</taxon>
        <taxon>Cuscuta subgen. Grammica</taxon>
        <taxon>Cuscuta sect. Cleistogrammica</taxon>
    </lineage>
</organism>
<reference evidence="1 2" key="1">
    <citation type="submission" date="2018-04" db="EMBL/GenBank/DDBJ databases">
        <authorList>
            <person name="Vogel A."/>
        </authorList>
    </citation>
    <scope>NUCLEOTIDE SEQUENCE [LARGE SCALE GENOMIC DNA]</scope>
</reference>
<evidence type="ECO:0000313" key="2">
    <source>
        <dbReference type="Proteomes" id="UP000595140"/>
    </source>
</evidence>
<gene>
    <name evidence="1" type="ORF">CCAM_LOCUS37171</name>
</gene>
<protein>
    <submittedName>
        <fullName evidence="1">Uncharacterized protein</fullName>
    </submittedName>
</protein>
<proteinExistence type="predicted"/>
<evidence type="ECO:0000313" key="1">
    <source>
        <dbReference type="EMBL" id="VFQ95395.1"/>
    </source>
</evidence>
<keyword evidence="2" id="KW-1185">Reference proteome</keyword>
<dbReference type="Proteomes" id="UP000595140">
    <property type="component" value="Unassembled WGS sequence"/>
</dbReference>
<accession>A0A484N270</accession>